<organism evidence="1 2">
    <name type="scientific">Clavibacter michiganensis subsp. insidiosus</name>
    <dbReference type="NCBI Taxonomy" id="33014"/>
    <lineage>
        <taxon>Bacteria</taxon>
        <taxon>Bacillati</taxon>
        <taxon>Actinomycetota</taxon>
        <taxon>Actinomycetes</taxon>
        <taxon>Micrococcales</taxon>
        <taxon>Microbacteriaceae</taxon>
        <taxon>Clavibacter</taxon>
    </lineage>
</organism>
<sequence length="148" mass="14603">MTDAPTVPAFPRIDATITPTADGLATGVLTVNGVATPFAEAAEDDIRRGVVMSVRGIAEQMQRAVRLTTRDRFGSQALAVGPDGTVEALSELDRTDAIAEPAVVPPNAASHAGAAAPLAPAAPVAAVPAVAPTVGAPAPTVPAAVAPA</sequence>
<gene>
    <name evidence="1" type="ORF">DZF93_15965</name>
</gene>
<name>A0A399PXJ5_9MICO</name>
<evidence type="ECO:0000313" key="1">
    <source>
        <dbReference type="EMBL" id="RIJ10009.1"/>
    </source>
</evidence>
<comment type="caution">
    <text evidence="1">The sequence shown here is derived from an EMBL/GenBank/DDBJ whole genome shotgun (WGS) entry which is preliminary data.</text>
</comment>
<protein>
    <submittedName>
        <fullName evidence="1">ATPase</fullName>
    </submittedName>
</protein>
<accession>A0A399PXJ5</accession>
<dbReference type="EMBL" id="QWEA01000951">
    <property type="protein sequence ID" value="RIJ10009.1"/>
    <property type="molecule type" value="Genomic_DNA"/>
</dbReference>
<dbReference type="AlphaFoldDB" id="A0A399PXJ5"/>
<feature type="non-terminal residue" evidence="1">
    <location>
        <position position="148"/>
    </location>
</feature>
<proteinExistence type="predicted"/>
<evidence type="ECO:0000313" key="2">
    <source>
        <dbReference type="Proteomes" id="UP000266634"/>
    </source>
</evidence>
<reference evidence="1 2" key="1">
    <citation type="submission" date="2018-08" db="EMBL/GenBank/DDBJ databases">
        <title>Genome Sequence of Clavibacter michiganensis Subspecies type strains, and the Atypical Peach-Colored Strains Isolated from Tomato.</title>
        <authorList>
            <person name="Osdaghi E."/>
            <person name="Portier P."/>
            <person name="Briand M."/>
            <person name="Jacques M.-A."/>
        </authorList>
    </citation>
    <scope>NUCLEOTIDE SEQUENCE [LARGE SCALE GENOMIC DNA]</scope>
    <source>
        <strain evidence="1 2">CFBP 6488</strain>
    </source>
</reference>
<dbReference type="Proteomes" id="UP000266634">
    <property type="component" value="Unassembled WGS sequence"/>
</dbReference>